<feature type="region of interest" description="Disordered" evidence="1">
    <location>
        <begin position="43"/>
        <end position="62"/>
    </location>
</feature>
<reference evidence="2 3" key="1">
    <citation type="submission" date="2024-11" db="EMBL/GenBank/DDBJ databases">
        <title>A near-complete genome assembly of Cinchona calisaya.</title>
        <authorList>
            <person name="Lian D.C."/>
            <person name="Zhao X.W."/>
            <person name="Wei L."/>
        </authorList>
    </citation>
    <scope>NUCLEOTIDE SEQUENCE [LARGE SCALE GENOMIC DNA]</scope>
    <source>
        <tissue evidence="2">Nenye</tissue>
    </source>
</reference>
<protein>
    <submittedName>
        <fullName evidence="2">Uncharacterized protein</fullName>
    </submittedName>
</protein>
<evidence type="ECO:0000313" key="3">
    <source>
        <dbReference type="Proteomes" id="UP001630127"/>
    </source>
</evidence>
<proteinExistence type="predicted"/>
<sequence>MARSRRRQSMKQLTNITSFALIIPLENHNDTNTGVSSTIMEASSTTMEASKNVPLENDNDPNARMSSTIVGASSTILKASENVLLENENDPNTRLSSTIVEVYENVVEPNVEEFDLFNYHSLEKFIES</sequence>
<keyword evidence="3" id="KW-1185">Reference proteome</keyword>
<comment type="caution">
    <text evidence="2">The sequence shown here is derived from an EMBL/GenBank/DDBJ whole genome shotgun (WGS) entry which is preliminary data.</text>
</comment>
<dbReference type="Proteomes" id="UP001630127">
    <property type="component" value="Unassembled WGS sequence"/>
</dbReference>
<evidence type="ECO:0000256" key="1">
    <source>
        <dbReference type="SAM" id="MobiDB-lite"/>
    </source>
</evidence>
<dbReference type="AlphaFoldDB" id="A0ABD2Y7S6"/>
<evidence type="ECO:0000313" key="2">
    <source>
        <dbReference type="EMBL" id="KAL3501964.1"/>
    </source>
</evidence>
<gene>
    <name evidence="2" type="ORF">ACH5RR_036413</name>
</gene>
<dbReference type="EMBL" id="JBJUIK010000015">
    <property type="protein sequence ID" value="KAL3501964.1"/>
    <property type="molecule type" value="Genomic_DNA"/>
</dbReference>
<organism evidence="2 3">
    <name type="scientific">Cinchona calisaya</name>
    <dbReference type="NCBI Taxonomy" id="153742"/>
    <lineage>
        <taxon>Eukaryota</taxon>
        <taxon>Viridiplantae</taxon>
        <taxon>Streptophyta</taxon>
        <taxon>Embryophyta</taxon>
        <taxon>Tracheophyta</taxon>
        <taxon>Spermatophyta</taxon>
        <taxon>Magnoliopsida</taxon>
        <taxon>eudicotyledons</taxon>
        <taxon>Gunneridae</taxon>
        <taxon>Pentapetalae</taxon>
        <taxon>asterids</taxon>
        <taxon>lamiids</taxon>
        <taxon>Gentianales</taxon>
        <taxon>Rubiaceae</taxon>
        <taxon>Cinchonoideae</taxon>
        <taxon>Cinchoneae</taxon>
        <taxon>Cinchona</taxon>
    </lineage>
</organism>
<name>A0ABD2Y7S6_9GENT</name>
<accession>A0ABD2Y7S6</accession>